<protein>
    <submittedName>
        <fullName evidence="1">Uncharacterized protein</fullName>
    </submittedName>
</protein>
<dbReference type="AlphaFoldDB" id="A0A5P1FG59"/>
<keyword evidence="2" id="KW-1185">Reference proteome</keyword>
<gene>
    <name evidence="1" type="ORF">A4U43_C02F5770</name>
</gene>
<dbReference type="InterPro" id="IPR022228">
    <property type="entry name" value="DUF3755"/>
</dbReference>
<dbReference type="PANTHER" id="PTHR14000">
    <property type="entry name" value="FINGER CCCH DOMAIN PROTEIN, PUTATIVE (DUF3755)-RELATED"/>
    <property type="match status" value="1"/>
</dbReference>
<dbReference type="Proteomes" id="UP000243459">
    <property type="component" value="Chromosome 2"/>
</dbReference>
<name>A0A5P1FG59_ASPOF</name>
<sequence length="152" mass="17459">MEKRERYTWKPSVFVHPLPCYLSALTCTLLSSERVTDPLAKASSHLGRRPPYLPMLPLVNDDEISYKDIDPPMRKLLENNDQIFKKVHVNLSNLQVQENIQLLCQARDNLNSVMIKVYATPEMAMQMPPFPAKINIELTNSILPSRINTNLK</sequence>
<accession>A0A5P1FG59</accession>
<dbReference type="OMA" id="KRERYTW"/>
<reference evidence="2" key="1">
    <citation type="journal article" date="2017" name="Nat. Commun.">
        <title>The asparagus genome sheds light on the origin and evolution of a young Y chromosome.</title>
        <authorList>
            <person name="Harkess A."/>
            <person name="Zhou J."/>
            <person name="Xu C."/>
            <person name="Bowers J.E."/>
            <person name="Van der Hulst R."/>
            <person name="Ayyampalayam S."/>
            <person name="Mercati F."/>
            <person name="Riccardi P."/>
            <person name="McKain M.R."/>
            <person name="Kakrana A."/>
            <person name="Tang H."/>
            <person name="Ray J."/>
            <person name="Groenendijk J."/>
            <person name="Arikit S."/>
            <person name="Mathioni S.M."/>
            <person name="Nakano M."/>
            <person name="Shan H."/>
            <person name="Telgmann-Rauber A."/>
            <person name="Kanno A."/>
            <person name="Yue Z."/>
            <person name="Chen H."/>
            <person name="Li W."/>
            <person name="Chen Y."/>
            <person name="Xu X."/>
            <person name="Zhang Y."/>
            <person name="Luo S."/>
            <person name="Chen H."/>
            <person name="Gao J."/>
            <person name="Mao Z."/>
            <person name="Pires J.C."/>
            <person name="Luo M."/>
            <person name="Kudrna D."/>
            <person name="Wing R.A."/>
            <person name="Meyers B.C."/>
            <person name="Yi K."/>
            <person name="Kong H."/>
            <person name="Lavrijsen P."/>
            <person name="Sunseri F."/>
            <person name="Falavigna A."/>
            <person name="Ye Y."/>
            <person name="Leebens-Mack J.H."/>
            <person name="Chen G."/>
        </authorList>
    </citation>
    <scope>NUCLEOTIDE SEQUENCE [LARGE SCALE GENOMIC DNA]</scope>
    <source>
        <strain evidence="2">cv. DH0086</strain>
    </source>
</reference>
<dbReference type="PANTHER" id="PTHR14000:SF1">
    <property type="entry name" value="HISTONE H2A DEUBIQUITINASE (DUF3755)"/>
    <property type="match status" value="1"/>
</dbReference>
<dbReference type="Pfam" id="PF12579">
    <property type="entry name" value="DUF3755"/>
    <property type="match status" value="1"/>
</dbReference>
<organism evidence="1 2">
    <name type="scientific">Asparagus officinalis</name>
    <name type="common">Garden asparagus</name>
    <dbReference type="NCBI Taxonomy" id="4686"/>
    <lineage>
        <taxon>Eukaryota</taxon>
        <taxon>Viridiplantae</taxon>
        <taxon>Streptophyta</taxon>
        <taxon>Embryophyta</taxon>
        <taxon>Tracheophyta</taxon>
        <taxon>Spermatophyta</taxon>
        <taxon>Magnoliopsida</taxon>
        <taxon>Liliopsida</taxon>
        <taxon>Asparagales</taxon>
        <taxon>Asparagaceae</taxon>
        <taxon>Asparagoideae</taxon>
        <taxon>Asparagus</taxon>
    </lineage>
</organism>
<evidence type="ECO:0000313" key="1">
    <source>
        <dbReference type="EMBL" id="ONK77365.1"/>
    </source>
</evidence>
<proteinExistence type="predicted"/>
<dbReference type="EMBL" id="CM007382">
    <property type="protein sequence ID" value="ONK77365.1"/>
    <property type="molecule type" value="Genomic_DNA"/>
</dbReference>
<dbReference type="Gramene" id="ONK77365">
    <property type="protein sequence ID" value="ONK77365"/>
    <property type="gene ID" value="A4U43_C02F5770"/>
</dbReference>
<evidence type="ECO:0000313" key="2">
    <source>
        <dbReference type="Proteomes" id="UP000243459"/>
    </source>
</evidence>